<evidence type="ECO:0000313" key="4">
    <source>
        <dbReference type="EMBL" id="GAX82806.1"/>
    </source>
</evidence>
<dbReference type="GO" id="GO:0009536">
    <property type="term" value="C:plastid"/>
    <property type="evidence" value="ECO:0007669"/>
    <property type="project" value="UniProtKB-SubCell"/>
</dbReference>
<organism evidence="4 5">
    <name type="scientific">Chlamydomonas eustigma</name>
    <dbReference type="NCBI Taxonomy" id="1157962"/>
    <lineage>
        <taxon>Eukaryota</taxon>
        <taxon>Viridiplantae</taxon>
        <taxon>Chlorophyta</taxon>
        <taxon>core chlorophytes</taxon>
        <taxon>Chlorophyceae</taxon>
        <taxon>CS clade</taxon>
        <taxon>Chlamydomonadales</taxon>
        <taxon>Chlamydomonadaceae</taxon>
        <taxon>Chlamydomonas</taxon>
    </lineage>
</organism>
<name>A0A250XIH0_9CHLO</name>
<accession>A0A250XIH0</accession>
<dbReference type="Pfam" id="PF04755">
    <property type="entry name" value="PAP_fibrillin"/>
    <property type="match status" value="1"/>
</dbReference>
<dbReference type="InterPro" id="IPR006843">
    <property type="entry name" value="PAP/fibrillin_dom"/>
</dbReference>
<dbReference type="PANTHER" id="PTHR31906">
    <property type="entry name" value="PLASTID-LIPID-ASSOCIATED PROTEIN 4, CHLOROPLASTIC-RELATED"/>
    <property type="match status" value="1"/>
</dbReference>
<dbReference type="AlphaFoldDB" id="A0A250XIH0"/>
<feature type="domain" description="Plastid lipid-associated protein/fibrillin conserved" evidence="3">
    <location>
        <begin position="67"/>
        <end position="260"/>
    </location>
</feature>
<protein>
    <recommendedName>
        <fullName evidence="3">Plastid lipid-associated protein/fibrillin conserved domain-containing protein</fullName>
    </recommendedName>
</protein>
<gene>
    <name evidence="4" type="ORF">CEUSTIGMA_g10232.t1</name>
</gene>
<comment type="subcellular location">
    <subcellularLocation>
        <location evidence="1">Plastid</location>
    </subcellularLocation>
</comment>
<proteinExistence type="predicted"/>
<evidence type="ECO:0000259" key="3">
    <source>
        <dbReference type="Pfam" id="PF04755"/>
    </source>
</evidence>
<sequence length="273" mass="30430">MLPKAKGCNILFTLLLFSSYLIRMQQYLRRMPGSSGFSPVKICNSEFSSEKQSSADAMTEKSLSLETVKSNVRKAVSGTDRGKKTSVSQRQDVLEKIINLENLNELRNPAKSELLSGMWTLLYQAPLSEEKAAKDISGTTEGPFLAFFQPLTRGLVKTKGNLQLIDIPNNRVENLAEFTIAGSLDGYLNIAGVANVMEPTSSIEEFVRISVEFTEFTLSLGSKVQWRVPLSWVKAKGWVETTYLDKEMRVGRGDKGSIFVASRLKGFKWPAER</sequence>
<keyword evidence="2" id="KW-0934">Plastid</keyword>
<dbReference type="EMBL" id="BEGY01000086">
    <property type="protein sequence ID" value="GAX82806.1"/>
    <property type="molecule type" value="Genomic_DNA"/>
</dbReference>
<comment type="caution">
    <text evidence="4">The sequence shown here is derived from an EMBL/GenBank/DDBJ whole genome shotgun (WGS) entry which is preliminary data.</text>
</comment>
<dbReference type="InterPro" id="IPR039633">
    <property type="entry name" value="PAP"/>
</dbReference>
<dbReference type="Proteomes" id="UP000232323">
    <property type="component" value="Unassembled WGS sequence"/>
</dbReference>
<dbReference type="OrthoDB" id="201321at2759"/>
<evidence type="ECO:0000313" key="5">
    <source>
        <dbReference type="Proteomes" id="UP000232323"/>
    </source>
</evidence>
<evidence type="ECO:0000256" key="2">
    <source>
        <dbReference type="ARBA" id="ARBA00022640"/>
    </source>
</evidence>
<keyword evidence="5" id="KW-1185">Reference proteome</keyword>
<evidence type="ECO:0000256" key="1">
    <source>
        <dbReference type="ARBA" id="ARBA00004474"/>
    </source>
</evidence>
<reference evidence="4 5" key="1">
    <citation type="submission" date="2017-08" db="EMBL/GenBank/DDBJ databases">
        <title>Acidophilic green algal genome provides insights into adaptation to an acidic environment.</title>
        <authorList>
            <person name="Hirooka S."/>
            <person name="Hirose Y."/>
            <person name="Kanesaki Y."/>
            <person name="Higuchi S."/>
            <person name="Fujiwara T."/>
            <person name="Onuma R."/>
            <person name="Era A."/>
            <person name="Ohbayashi R."/>
            <person name="Uzuka A."/>
            <person name="Nozaki H."/>
            <person name="Yoshikawa H."/>
            <person name="Miyagishima S.Y."/>
        </authorList>
    </citation>
    <scope>NUCLEOTIDE SEQUENCE [LARGE SCALE GENOMIC DNA]</scope>
    <source>
        <strain evidence="4 5">NIES-2499</strain>
    </source>
</reference>